<dbReference type="Gene3D" id="3.40.50.1820">
    <property type="entry name" value="alpha/beta hydrolase"/>
    <property type="match status" value="1"/>
</dbReference>
<dbReference type="RefSeq" id="WP_264505638.1">
    <property type="nucleotide sequence ID" value="NZ_JAPDFL010000001.1"/>
</dbReference>
<dbReference type="Pfam" id="PF12697">
    <property type="entry name" value="Abhydrolase_6"/>
    <property type="match status" value="1"/>
</dbReference>
<accession>A0ABT3GYW4</accession>
<gene>
    <name evidence="13" type="ORF">OKW52_10400</name>
</gene>
<evidence type="ECO:0000259" key="12">
    <source>
        <dbReference type="Pfam" id="PF12697"/>
    </source>
</evidence>
<dbReference type="PANTHER" id="PTHR16138:SF7">
    <property type="entry name" value="PALMITOYL-PROTEIN THIOESTERASE ABHD10, MITOCHONDRIAL"/>
    <property type="match status" value="1"/>
</dbReference>
<keyword evidence="2 13" id="KW-0378">Hydrolase</keyword>
<dbReference type="EC" id="3.1.2.22" evidence="1"/>
<evidence type="ECO:0000256" key="5">
    <source>
        <dbReference type="ARBA" id="ARBA00039314"/>
    </source>
</evidence>
<evidence type="ECO:0000256" key="10">
    <source>
        <dbReference type="ARBA" id="ARBA00047409"/>
    </source>
</evidence>
<evidence type="ECO:0000256" key="2">
    <source>
        <dbReference type="ARBA" id="ARBA00022801"/>
    </source>
</evidence>
<evidence type="ECO:0000313" key="14">
    <source>
        <dbReference type="Proteomes" id="UP001208938"/>
    </source>
</evidence>
<dbReference type="PANTHER" id="PTHR16138">
    <property type="entry name" value="MYCOPHENOLIC ACID ACYL-GLUCURONIDE ESTERASE, MITOCHONDRIAL"/>
    <property type="match status" value="1"/>
</dbReference>
<protein>
    <recommendedName>
        <fullName evidence="5">Palmitoyl-protein thioesterase ABHD10, mitochondrial</fullName>
        <ecNumber evidence="4">3.1.1.93</ecNumber>
        <ecNumber evidence="1">3.1.2.22</ecNumber>
    </recommendedName>
    <alternativeName>
        <fullName evidence="7">Acyl-protein thioesterase ABHD10</fullName>
    </alternativeName>
    <alternativeName>
        <fullName evidence="8">Alpha/beta hydrolase domain-containing protein 10</fullName>
    </alternativeName>
    <alternativeName>
        <fullName evidence="6">Mycophenolic acid acyl-glucuronide esterase, mitochondrial</fullName>
    </alternativeName>
</protein>
<evidence type="ECO:0000256" key="4">
    <source>
        <dbReference type="ARBA" id="ARBA00039132"/>
    </source>
</evidence>
<dbReference type="Proteomes" id="UP001208938">
    <property type="component" value="Unassembled WGS sequence"/>
</dbReference>
<feature type="domain" description="AB hydrolase-1" evidence="12">
    <location>
        <begin position="41"/>
        <end position="228"/>
    </location>
</feature>
<dbReference type="SUPFAM" id="SSF53474">
    <property type="entry name" value="alpha/beta-Hydrolases"/>
    <property type="match status" value="1"/>
</dbReference>
<comment type="catalytic activity">
    <reaction evidence="11">
        <text>mycophenolic acid O-acyl-beta-D-glucuronide + H2O = mycophenolate + D-glucuronate + H(+)</text>
        <dbReference type="Rhea" id="RHEA:34179"/>
        <dbReference type="ChEBI" id="CHEBI:15377"/>
        <dbReference type="ChEBI" id="CHEBI:15378"/>
        <dbReference type="ChEBI" id="CHEBI:58720"/>
        <dbReference type="ChEBI" id="CHEBI:62932"/>
        <dbReference type="ChEBI" id="CHEBI:66982"/>
        <dbReference type="EC" id="3.1.1.93"/>
    </reaction>
    <physiologicalReaction direction="left-to-right" evidence="11">
        <dbReference type="Rhea" id="RHEA:34180"/>
    </physiologicalReaction>
</comment>
<dbReference type="InterPro" id="IPR029058">
    <property type="entry name" value="AB_hydrolase_fold"/>
</dbReference>
<evidence type="ECO:0000256" key="8">
    <source>
        <dbReference type="ARBA" id="ARBA00042704"/>
    </source>
</evidence>
<dbReference type="EC" id="3.1.1.93" evidence="4"/>
<evidence type="ECO:0000256" key="3">
    <source>
        <dbReference type="ARBA" id="ARBA00022946"/>
    </source>
</evidence>
<comment type="catalytic activity">
    <reaction evidence="10">
        <text>S-hexadecanoyl-L-cysteinyl-[protein] + H2O = L-cysteinyl-[protein] + hexadecanoate + H(+)</text>
        <dbReference type="Rhea" id="RHEA:19233"/>
        <dbReference type="Rhea" id="RHEA-COMP:10131"/>
        <dbReference type="Rhea" id="RHEA-COMP:11032"/>
        <dbReference type="ChEBI" id="CHEBI:7896"/>
        <dbReference type="ChEBI" id="CHEBI:15377"/>
        <dbReference type="ChEBI" id="CHEBI:15378"/>
        <dbReference type="ChEBI" id="CHEBI:29950"/>
        <dbReference type="ChEBI" id="CHEBI:74151"/>
        <dbReference type="EC" id="3.1.2.22"/>
    </reaction>
    <physiologicalReaction direction="left-to-right" evidence="10">
        <dbReference type="Rhea" id="RHEA:19234"/>
    </physiologicalReaction>
</comment>
<dbReference type="InterPro" id="IPR052382">
    <property type="entry name" value="ABHD10_acyl-thioesterase"/>
</dbReference>
<proteinExistence type="predicted"/>
<evidence type="ECO:0000256" key="11">
    <source>
        <dbReference type="ARBA" id="ARBA00047972"/>
    </source>
</evidence>
<dbReference type="InterPro" id="IPR000073">
    <property type="entry name" value="AB_hydrolase_1"/>
</dbReference>
<comment type="function">
    <text evidence="9">Acts as an acyl-protein thioesterase that hydrolyzes fatty acids from acylated residues in proteins. Regulates the mitochondrial S-depalmitoylation of the nucleophilic active site residue of peroxiredoxin-5/PRDX5, a key antioxidant protein, therefore modulating mitochondrial antioxidant ability. Also catalyzes the deglucuronidation of mycophenolic acid acyl-glucuronide, an active metabolite of the immunosuppressant drug mycophenolate.</text>
</comment>
<dbReference type="EMBL" id="JAPDFL010000001">
    <property type="protein sequence ID" value="MCW1932655.1"/>
    <property type="molecule type" value="Genomic_DNA"/>
</dbReference>
<comment type="caution">
    <text evidence="13">The sequence shown here is derived from an EMBL/GenBank/DDBJ whole genome shotgun (WGS) entry which is preliminary data.</text>
</comment>
<evidence type="ECO:0000256" key="7">
    <source>
        <dbReference type="ARBA" id="ARBA00042645"/>
    </source>
</evidence>
<reference evidence="13 14" key="1">
    <citation type="submission" date="2022-10" db="EMBL/GenBank/DDBJ databases">
        <title>Pararhodobacter sp. nov., isolated from marine algae.</title>
        <authorList>
            <person name="Choi B.J."/>
            <person name="Kim J.M."/>
            <person name="Lee J.K."/>
            <person name="Choi D.G."/>
            <person name="Jeon C.O."/>
        </authorList>
    </citation>
    <scope>NUCLEOTIDE SEQUENCE [LARGE SCALE GENOMIC DNA]</scope>
    <source>
        <strain evidence="13 14">ZQ420</strain>
    </source>
</reference>
<dbReference type="GO" id="GO:0016787">
    <property type="term" value="F:hydrolase activity"/>
    <property type="evidence" value="ECO:0007669"/>
    <property type="project" value="UniProtKB-KW"/>
</dbReference>
<keyword evidence="3" id="KW-0809">Transit peptide</keyword>
<name>A0ABT3GYW4_9RHOB</name>
<evidence type="ECO:0000256" key="1">
    <source>
        <dbReference type="ARBA" id="ARBA00012423"/>
    </source>
</evidence>
<evidence type="ECO:0000256" key="6">
    <source>
        <dbReference type="ARBA" id="ARBA00041520"/>
    </source>
</evidence>
<organism evidence="13 14">
    <name type="scientific">Pararhodobacter zhoushanensis</name>
    <dbReference type="NCBI Taxonomy" id="2479545"/>
    <lineage>
        <taxon>Bacteria</taxon>
        <taxon>Pseudomonadati</taxon>
        <taxon>Pseudomonadota</taxon>
        <taxon>Alphaproteobacteria</taxon>
        <taxon>Rhodobacterales</taxon>
        <taxon>Paracoccaceae</taxon>
        <taxon>Pararhodobacter</taxon>
    </lineage>
</organism>
<keyword evidence="14" id="KW-1185">Reference proteome</keyword>
<evidence type="ECO:0000256" key="9">
    <source>
        <dbReference type="ARBA" id="ARBA00046047"/>
    </source>
</evidence>
<evidence type="ECO:0000313" key="13">
    <source>
        <dbReference type="EMBL" id="MCW1932655.1"/>
    </source>
</evidence>
<sequence length="246" mass="26461">MTDFLTTQQGRRLAYVLTPGTGPTVVFLGGFKSDMTGTKAQFLEGWAKERGRAFLRFDYSGHGQSSEDFLDGAIGDWAQDAVAAITALATGPLVLVGSSMGGWISLLTAKAMPERIAALVGIAAAPDFTEDSMWASFDAPQRAALERDGHVALPSEYDGGPYIITRRLIEEGRSQLVLRDPLPLPFPVRLLQGSADVDVPQEVALRLFAHADSPDMTLTLVKGADHRFSNPENLSLLAETLDSLSL</sequence>